<reference evidence="2 3" key="1">
    <citation type="submission" date="2017-12" db="EMBL/GenBank/DDBJ databases">
        <title>Integrating genomic resources of turbot (Scophthalmus maximus) in depth evaluation of genetic and physical mapping variation across individuals.</title>
        <authorList>
            <person name="Martinez P."/>
        </authorList>
    </citation>
    <scope>NUCLEOTIDE SEQUENCE [LARGE SCALE GENOMIC DNA]</scope>
</reference>
<dbReference type="Pfam" id="PF11416">
    <property type="entry name" value="Syntaxin-5_N"/>
    <property type="match status" value="1"/>
</dbReference>
<protein>
    <recommendedName>
        <fullName evidence="1">Syntaxin-5 N-terminal Sly1p-binding domain-containing protein</fullName>
    </recommendedName>
</protein>
<dbReference type="EMBL" id="CP026255">
    <property type="protein sequence ID" value="AWP11705.1"/>
    <property type="molecule type" value="Genomic_DNA"/>
</dbReference>
<organism evidence="2 3">
    <name type="scientific">Scophthalmus maximus</name>
    <name type="common">Turbot</name>
    <name type="synonym">Psetta maxima</name>
    <dbReference type="NCBI Taxonomy" id="52904"/>
    <lineage>
        <taxon>Eukaryota</taxon>
        <taxon>Metazoa</taxon>
        <taxon>Chordata</taxon>
        <taxon>Craniata</taxon>
        <taxon>Vertebrata</taxon>
        <taxon>Euteleostomi</taxon>
        <taxon>Actinopterygii</taxon>
        <taxon>Neopterygii</taxon>
        <taxon>Teleostei</taxon>
        <taxon>Neoteleostei</taxon>
        <taxon>Acanthomorphata</taxon>
        <taxon>Carangaria</taxon>
        <taxon>Pleuronectiformes</taxon>
        <taxon>Pleuronectoidei</taxon>
        <taxon>Scophthalmidae</taxon>
        <taxon>Scophthalmus</taxon>
    </lineage>
</organism>
<dbReference type="InterPro" id="IPR021538">
    <property type="entry name" value="Syntaxin-5_N"/>
</dbReference>
<feature type="domain" description="Syntaxin-5 N-terminal Sly1p-binding" evidence="1">
    <location>
        <begin position="6"/>
        <end position="17"/>
    </location>
</feature>
<evidence type="ECO:0000259" key="1">
    <source>
        <dbReference type="Pfam" id="PF11416"/>
    </source>
</evidence>
<dbReference type="AlphaFoldDB" id="A0A2U9C541"/>
<gene>
    <name evidence="2" type="ORF">SMAX5B_019149</name>
</gene>
<evidence type="ECO:0000313" key="2">
    <source>
        <dbReference type="EMBL" id="AWP11705.1"/>
    </source>
</evidence>
<evidence type="ECO:0000313" key="3">
    <source>
        <dbReference type="Proteomes" id="UP000246464"/>
    </source>
</evidence>
<sequence>MDFPTEFLSCLNSIQRRRSMSTRSPRSIPTYKLRFQPQPSAMGSEVEATRNFLGAGMGDGKDDVLLL</sequence>
<proteinExistence type="predicted"/>
<dbReference type="Proteomes" id="UP000246464">
    <property type="component" value="Chromosome 13"/>
</dbReference>
<accession>A0A2U9C541</accession>
<name>A0A2U9C541_SCOMX</name>
<keyword evidence="3" id="KW-1185">Reference proteome</keyword>